<evidence type="ECO:0000313" key="5">
    <source>
        <dbReference type="EMBL" id="MFC4031620.1"/>
    </source>
</evidence>
<keyword evidence="6" id="KW-1185">Reference proteome</keyword>
<dbReference type="Proteomes" id="UP001595765">
    <property type="component" value="Unassembled WGS sequence"/>
</dbReference>
<dbReference type="InterPro" id="IPR001789">
    <property type="entry name" value="Sig_transdc_resp-reg_receiver"/>
</dbReference>
<feature type="modified residue" description="4-aspartylphosphate" evidence="2">
    <location>
        <position position="55"/>
    </location>
</feature>
<feature type="domain" description="HTH luxR-type" evidence="3">
    <location>
        <begin position="135"/>
        <end position="200"/>
    </location>
</feature>
<dbReference type="SMART" id="SM00421">
    <property type="entry name" value="HTH_LUXR"/>
    <property type="match status" value="1"/>
</dbReference>
<dbReference type="PANTHER" id="PTHR43214:SF42">
    <property type="entry name" value="TRANSCRIPTIONAL REGULATORY PROTEIN DESR"/>
    <property type="match status" value="1"/>
</dbReference>
<dbReference type="GO" id="GO:0003677">
    <property type="term" value="F:DNA binding"/>
    <property type="evidence" value="ECO:0007669"/>
    <property type="project" value="UniProtKB-KW"/>
</dbReference>
<dbReference type="InterPro" id="IPR016032">
    <property type="entry name" value="Sig_transdc_resp-reg_C-effctor"/>
</dbReference>
<name>A0ABV8HI54_9ACTN</name>
<keyword evidence="2" id="KW-0597">Phosphoprotein</keyword>
<dbReference type="InterPro" id="IPR000792">
    <property type="entry name" value="Tscrpt_reg_LuxR_C"/>
</dbReference>
<dbReference type="CDD" id="cd06170">
    <property type="entry name" value="LuxR_C_like"/>
    <property type="match status" value="1"/>
</dbReference>
<dbReference type="SUPFAM" id="SSF52172">
    <property type="entry name" value="CheY-like"/>
    <property type="match status" value="1"/>
</dbReference>
<dbReference type="Gene3D" id="3.40.50.2300">
    <property type="match status" value="1"/>
</dbReference>
<proteinExistence type="predicted"/>
<dbReference type="Pfam" id="PF00072">
    <property type="entry name" value="Response_reg"/>
    <property type="match status" value="1"/>
</dbReference>
<sequence>MAIRLMLAEDMHLIRGALSALLSLQPGFDVVAEVERGDAIVDAALQHRPDVAIIDVDLPGIDGLTAAAHLRERLPTCRSLILTGLTQPGMVRRALTAQVGGFMMKDASPGELAAAVRKVASGSRAIDPQLAMRAWEGGEQRLTPRETKVLQFASEGCEVPEIAARLHLSAGTVRNYLTAVVAKLHARNRLDAVRVAREAGLLN</sequence>
<gene>
    <name evidence="5" type="ORF">ACFO3J_09035</name>
</gene>
<dbReference type="PANTHER" id="PTHR43214">
    <property type="entry name" value="TWO-COMPONENT RESPONSE REGULATOR"/>
    <property type="match status" value="1"/>
</dbReference>
<dbReference type="PROSITE" id="PS50043">
    <property type="entry name" value="HTH_LUXR_2"/>
    <property type="match status" value="1"/>
</dbReference>
<dbReference type="InterPro" id="IPR011006">
    <property type="entry name" value="CheY-like_superfamily"/>
</dbReference>
<dbReference type="SUPFAM" id="SSF46894">
    <property type="entry name" value="C-terminal effector domain of the bipartite response regulators"/>
    <property type="match status" value="1"/>
</dbReference>
<evidence type="ECO:0000259" key="4">
    <source>
        <dbReference type="PROSITE" id="PS50110"/>
    </source>
</evidence>
<feature type="domain" description="Response regulatory" evidence="4">
    <location>
        <begin position="4"/>
        <end position="120"/>
    </location>
</feature>
<dbReference type="Pfam" id="PF00196">
    <property type="entry name" value="GerE"/>
    <property type="match status" value="1"/>
</dbReference>
<dbReference type="RefSeq" id="WP_386427904.1">
    <property type="nucleotide sequence ID" value="NZ_JBHSBB010000008.1"/>
</dbReference>
<evidence type="ECO:0000259" key="3">
    <source>
        <dbReference type="PROSITE" id="PS50043"/>
    </source>
</evidence>
<organism evidence="5 6">
    <name type="scientific">Streptomyces polygonati</name>
    <dbReference type="NCBI Taxonomy" id="1617087"/>
    <lineage>
        <taxon>Bacteria</taxon>
        <taxon>Bacillati</taxon>
        <taxon>Actinomycetota</taxon>
        <taxon>Actinomycetes</taxon>
        <taxon>Kitasatosporales</taxon>
        <taxon>Streptomycetaceae</taxon>
        <taxon>Streptomyces</taxon>
    </lineage>
</organism>
<dbReference type="EMBL" id="JBHSBB010000008">
    <property type="protein sequence ID" value="MFC4031620.1"/>
    <property type="molecule type" value="Genomic_DNA"/>
</dbReference>
<dbReference type="PRINTS" id="PR00038">
    <property type="entry name" value="HTHLUXR"/>
</dbReference>
<evidence type="ECO:0000256" key="1">
    <source>
        <dbReference type="ARBA" id="ARBA00023125"/>
    </source>
</evidence>
<protein>
    <submittedName>
        <fullName evidence="5">DNA-binding response regulator</fullName>
    </submittedName>
</protein>
<accession>A0ABV8HI54</accession>
<reference evidence="6" key="1">
    <citation type="journal article" date="2019" name="Int. J. Syst. Evol. Microbiol.">
        <title>The Global Catalogue of Microorganisms (GCM) 10K type strain sequencing project: providing services to taxonomists for standard genome sequencing and annotation.</title>
        <authorList>
            <consortium name="The Broad Institute Genomics Platform"/>
            <consortium name="The Broad Institute Genome Sequencing Center for Infectious Disease"/>
            <person name="Wu L."/>
            <person name="Ma J."/>
        </authorList>
    </citation>
    <scope>NUCLEOTIDE SEQUENCE [LARGE SCALE GENOMIC DNA]</scope>
    <source>
        <strain evidence="6">CGMCC 4.7237</strain>
    </source>
</reference>
<dbReference type="InterPro" id="IPR039420">
    <property type="entry name" value="WalR-like"/>
</dbReference>
<comment type="caution">
    <text evidence="5">The sequence shown here is derived from an EMBL/GenBank/DDBJ whole genome shotgun (WGS) entry which is preliminary data.</text>
</comment>
<dbReference type="SMART" id="SM00448">
    <property type="entry name" value="REC"/>
    <property type="match status" value="1"/>
</dbReference>
<keyword evidence="1 5" id="KW-0238">DNA-binding</keyword>
<dbReference type="PROSITE" id="PS50110">
    <property type="entry name" value="RESPONSE_REGULATORY"/>
    <property type="match status" value="1"/>
</dbReference>
<dbReference type="PROSITE" id="PS00622">
    <property type="entry name" value="HTH_LUXR_1"/>
    <property type="match status" value="1"/>
</dbReference>
<evidence type="ECO:0000256" key="2">
    <source>
        <dbReference type="PROSITE-ProRule" id="PRU00169"/>
    </source>
</evidence>
<evidence type="ECO:0000313" key="6">
    <source>
        <dbReference type="Proteomes" id="UP001595765"/>
    </source>
</evidence>